<dbReference type="Gene3D" id="3.40.720.10">
    <property type="entry name" value="Alkaline Phosphatase, subunit A"/>
    <property type="match status" value="1"/>
</dbReference>
<dbReference type="RefSeq" id="WP_007277684.1">
    <property type="nucleotide sequence ID" value="NZ_ABCK01000004.1"/>
</dbReference>
<evidence type="ECO:0000259" key="4">
    <source>
        <dbReference type="Pfam" id="PF00884"/>
    </source>
</evidence>
<keyword evidence="2" id="KW-0378">Hydrolase</keyword>
<dbReference type="Gene3D" id="3.30.1120.10">
    <property type="match status" value="1"/>
</dbReference>
<dbReference type="InterPro" id="IPR000917">
    <property type="entry name" value="Sulfatase_N"/>
</dbReference>
<sequence length="525" mass="59302">MKKLLTTLLICFAAVTSSAADKPNIIIIMTHDMGFSDIGCYGGEIETPNLDMLAKNGVHFSQFYNTSRCSPTRSSLISGLYSHQAGMGLLTNDQGEHNPGYRGRLMERCVTIAEVLRPQGYLSIATGKWHMGHEKKEWWPLGRGFDRFYGCPQGGGFFFRPSSWGNRTVVRGDEVIYDKERDPAEGWYATDAWTDEGLKYVEEAVAKKKPFFWYLAHNAPHFPLQAKPEDIAKYRGKYKAGWDVIREQRYQRLVKLGLIDENHKLAPRYKHVPAWDSLSEEEKDTQDERMAIYAAMVDCVDQNVGKIIDSLKRLGVYDNTLIIFLSDNGGQSEGKRPLGFNRGKGAPGTAESNTHYGTCWANVSSAPFRKFKNLIHEGGISTPLIAHWPKGISASIRGSIIKQTAHVIDIMPTLVELSGAQYPDKHKGHEIIPMEGVSLKPLFDGGKIERSDAIYFEHTGKKGVRYGKWKLVCTYGLKWELYDMENDRTELNDLASEMPEKKAQLAKMWEAWAARCFVKKAKRTK</sequence>
<dbReference type="OrthoDB" id="9762324at2"/>
<evidence type="ECO:0000313" key="6">
    <source>
        <dbReference type="Proteomes" id="UP000004947"/>
    </source>
</evidence>
<feature type="signal peptide" evidence="3">
    <location>
        <begin position="1"/>
        <end position="19"/>
    </location>
</feature>
<dbReference type="AlphaFoldDB" id="A6DIF3"/>
<dbReference type="Proteomes" id="UP000004947">
    <property type="component" value="Unassembled WGS sequence"/>
</dbReference>
<dbReference type="PANTHER" id="PTHR42693:SF53">
    <property type="entry name" value="ENDO-4-O-SULFATASE"/>
    <property type="match status" value="1"/>
</dbReference>
<feature type="domain" description="Sulfatase N-terminal" evidence="4">
    <location>
        <begin position="23"/>
        <end position="419"/>
    </location>
</feature>
<dbReference type="InterPro" id="IPR050738">
    <property type="entry name" value="Sulfatase"/>
</dbReference>
<accession>A6DIF3</accession>
<dbReference type="GO" id="GO:0004065">
    <property type="term" value="F:arylsulfatase activity"/>
    <property type="evidence" value="ECO:0007669"/>
    <property type="project" value="TreeGrafter"/>
</dbReference>
<dbReference type="FunFam" id="3.40.720.10:FF:000047">
    <property type="entry name" value="Arylsulfatase"/>
    <property type="match status" value="1"/>
</dbReference>
<evidence type="ECO:0000256" key="3">
    <source>
        <dbReference type="SAM" id="SignalP"/>
    </source>
</evidence>
<feature type="chain" id="PRO_5002694410" evidence="3">
    <location>
        <begin position="20"/>
        <end position="525"/>
    </location>
</feature>
<keyword evidence="3" id="KW-0732">Signal</keyword>
<dbReference type="EMBL" id="ABCK01000004">
    <property type="protein sequence ID" value="EDM28807.1"/>
    <property type="molecule type" value="Genomic_DNA"/>
</dbReference>
<dbReference type="eggNOG" id="COG3119">
    <property type="taxonomic scope" value="Bacteria"/>
</dbReference>
<comment type="caution">
    <text evidence="5">The sequence shown here is derived from an EMBL/GenBank/DDBJ whole genome shotgun (WGS) entry which is preliminary data.</text>
</comment>
<comment type="similarity">
    <text evidence="1">Belongs to the sulfatase family.</text>
</comment>
<dbReference type="PANTHER" id="PTHR42693">
    <property type="entry name" value="ARYLSULFATASE FAMILY MEMBER"/>
    <property type="match status" value="1"/>
</dbReference>
<organism evidence="5 6">
    <name type="scientific">Lentisphaera araneosa HTCC2155</name>
    <dbReference type="NCBI Taxonomy" id="313628"/>
    <lineage>
        <taxon>Bacteria</taxon>
        <taxon>Pseudomonadati</taxon>
        <taxon>Lentisphaerota</taxon>
        <taxon>Lentisphaeria</taxon>
        <taxon>Lentisphaerales</taxon>
        <taxon>Lentisphaeraceae</taxon>
        <taxon>Lentisphaera</taxon>
    </lineage>
</organism>
<name>A6DIF3_9BACT</name>
<protein>
    <submittedName>
        <fullName evidence="5">Arylsulfatase</fullName>
    </submittedName>
</protein>
<gene>
    <name evidence="5" type="ORF">LNTAR_09559</name>
</gene>
<evidence type="ECO:0000256" key="2">
    <source>
        <dbReference type="ARBA" id="ARBA00022801"/>
    </source>
</evidence>
<reference evidence="5 6" key="1">
    <citation type="journal article" date="2010" name="J. Bacteriol.">
        <title>Genome sequence of Lentisphaera araneosa HTCC2155T, the type species of the order Lentisphaerales in the phylum Lentisphaerae.</title>
        <authorList>
            <person name="Thrash J.C."/>
            <person name="Cho J.C."/>
            <person name="Vergin K.L."/>
            <person name="Morris R.M."/>
            <person name="Giovannoni S.J."/>
        </authorList>
    </citation>
    <scope>NUCLEOTIDE SEQUENCE [LARGE SCALE GENOMIC DNA]</scope>
    <source>
        <strain evidence="5 6">HTCC2155</strain>
    </source>
</reference>
<dbReference type="CDD" id="cd16025">
    <property type="entry name" value="PAS_like"/>
    <property type="match status" value="1"/>
</dbReference>
<dbReference type="SUPFAM" id="SSF53649">
    <property type="entry name" value="Alkaline phosphatase-like"/>
    <property type="match status" value="1"/>
</dbReference>
<dbReference type="Pfam" id="PF00884">
    <property type="entry name" value="Sulfatase"/>
    <property type="match status" value="1"/>
</dbReference>
<keyword evidence="6" id="KW-1185">Reference proteome</keyword>
<proteinExistence type="inferred from homology"/>
<evidence type="ECO:0000256" key="1">
    <source>
        <dbReference type="ARBA" id="ARBA00008779"/>
    </source>
</evidence>
<evidence type="ECO:0000313" key="5">
    <source>
        <dbReference type="EMBL" id="EDM28807.1"/>
    </source>
</evidence>
<dbReference type="InterPro" id="IPR017850">
    <property type="entry name" value="Alkaline_phosphatase_core_sf"/>
</dbReference>